<keyword evidence="4" id="KW-1185">Reference proteome</keyword>
<dbReference type="Proteomes" id="UP001281761">
    <property type="component" value="Unassembled WGS sequence"/>
</dbReference>
<proteinExistence type="predicted"/>
<comment type="caution">
    <text evidence="3">The sequence shown here is derived from an EMBL/GenBank/DDBJ whole genome shotgun (WGS) entry which is preliminary data.</text>
</comment>
<accession>A0ABQ9WRX4</accession>
<protein>
    <recommendedName>
        <fullName evidence="5">t-SNARE coiled-coil homology domain-containing protein</fullName>
    </recommendedName>
</protein>
<organism evidence="3 4">
    <name type="scientific">Blattamonas nauphoetae</name>
    <dbReference type="NCBI Taxonomy" id="2049346"/>
    <lineage>
        <taxon>Eukaryota</taxon>
        <taxon>Metamonada</taxon>
        <taxon>Preaxostyla</taxon>
        <taxon>Oxymonadida</taxon>
        <taxon>Blattamonas</taxon>
    </lineage>
</organism>
<evidence type="ECO:0000256" key="2">
    <source>
        <dbReference type="SAM" id="Phobius"/>
    </source>
</evidence>
<sequence length="228" mass="25718">MNEQRIVKLTGIVDNLISEVSSLSTRTKDFEATSLRLGNIIKTCENELLLLRSDLKGDREQSFRLDQIGTALNGAKDSYEEKQKVIGTKLKNKQAAAQRTPEEIQMQKNREESEKLLQSQASYQATILQDRNLLIHELYQNTVLANEMTEDMNHLLNAQTDTLRIAEDNAFMASQRIGGGADDLATAEKHTRRSKKLTCFLLILALVILLIAGGVIAFTIIWMNRKKK</sequence>
<gene>
    <name evidence="3" type="ORF">BLNAU_22849</name>
</gene>
<reference evidence="3 4" key="1">
    <citation type="journal article" date="2022" name="bioRxiv">
        <title>Genomics of Preaxostyla Flagellates Illuminates Evolutionary Transitions and the Path Towards Mitochondrial Loss.</title>
        <authorList>
            <person name="Novak L.V.F."/>
            <person name="Treitli S.C."/>
            <person name="Pyrih J."/>
            <person name="Halakuc P."/>
            <person name="Pipaliya S.V."/>
            <person name="Vacek V."/>
            <person name="Brzon O."/>
            <person name="Soukal P."/>
            <person name="Eme L."/>
            <person name="Dacks J.B."/>
            <person name="Karnkowska A."/>
            <person name="Elias M."/>
            <person name="Hampl V."/>
        </authorList>
    </citation>
    <scope>NUCLEOTIDE SEQUENCE [LARGE SCALE GENOMIC DNA]</scope>
    <source>
        <strain evidence="3">NAU3</strain>
        <tissue evidence="3">Gut</tissue>
    </source>
</reference>
<dbReference type="Gene3D" id="1.20.5.110">
    <property type="match status" value="1"/>
</dbReference>
<feature type="region of interest" description="Disordered" evidence="1">
    <location>
        <begin position="90"/>
        <end position="112"/>
    </location>
</feature>
<evidence type="ECO:0000313" key="4">
    <source>
        <dbReference type="Proteomes" id="UP001281761"/>
    </source>
</evidence>
<evidence type="ECO:0008006" key="5">
    <source>
        <dbReference type="Google" id="ProtNLM"/>
    </source>
</evidence>
<evidence type="ECO:0000313" key="3">
    <source>
        <dbReference type="EMBL" id="KAK2942242.1"/>
    </source>
</evidence>
<evidence type="ECO:0000256" key="1">
    <source>
        <dbReference type="SAM" id="MobiDB-lite"/>
    </source>
</evidence>
<feature type="transmembrane region" description="Helical" evidence="2">
    <location>
        <begin position="199"/>
        <end position="223"/>
    </location>
</feature>
<keyword evidence="2" id="KW-0812">Transmembrane</keyword>
<dbReference type="EMBL" id="JARBJD010000422">
    <property type="protein sequence ID" value="KAK2942242.1"/>
    <property type="molecule type" value="Genomic_DNA"/>
</dbReference>
<dbReference type="SUPFAM" id="SSF58038">
    <property type="entry name" value="SNARE fusion complex"/>
    <property type="match status" value="1"/>
</dbReference>
<name>A0ABQ9WRX4_9EUKA</name>
<keyword evidence="2" id="KW-1133">Transmembrane helix</keyword>
<keyword evidence="2" id="KW-0472">Membrane</keyword>